<dbReference type="Proteomes" id="UP000799755">
    <property type="component" value="Unassembled WGS sequence"/>
</dbReference>
<evidence type="ECO:0000313" key="1">
    <source>
        <dbReference type="EMBL" id="KAF2470368.1"/>
    </source>
</evidence>
<evidence type="ECO:0000313" key="2">
    <source>
        <dbReference type="Proteomes" id="UP000799755"/>
    </source>
</evidence>
<sequence length="358" mass="40010">MRRSVNSPPRKIFARFISAMCESIIGQTAQNARLSYSSPHKAVLPHLGLYKVSVSAFLTSTAQRNECTRNIHPASPSPTQETDPHIGRKRSIQKEIGKQVALAINSNCLELPPKHKVFFLNACSKHFPREGVSSHMSRLIPRFRNVATLISKQFPKLNKTHGTKNMEKVSDVNPRDCCTDSGQRPKSASASVGLSAIVEEIIVLIKVAERQNEELEERHHEQAAVALSMLNILHVHLEFSQTVLDYSCYEERTRCVERSDARPYAILVSSAVENITRLLVAGQHLLPSMTIVLRDSLPQVKRSSLNKHFKGEQVDRLEEVFLAKYADGGVELSQLAQPADERTDNAHTTMHTATPNRV</sequence>
<dbReference type="EMBL" id="MU003508">
    <property type="protein sequence ID" value="KAF2470368.1"/>
    <property type="molecule type" value="Genomic_DNA"/>
</dbReference>
<comment type="caution">
    <text evidence="1">The sequence shown here is derived from an EMBL/GenBank/DDBJ whole genome shotgun (WGS) entry which is preliminary data.</text>
</comment>
<gene>
    <name evidence="1" type="ORF">BDR25DRAFT_355482</name>
</gene>
<name>A0ACB6QTR0_9PLEO</name>
<accession>A0ACB6QTR0</accession>
<proteinExistence type="predicted"/>
<protein>
    <submittedName>
        <fullName evidence="1">Uncharacterized protein</fullName>
    </submittedName>
</protein>
<keyword evidence="2" id="KW-1185">Reference proteome</keyword>
<organism evidence="1 2">
    <name type="scientific">Lindgomyces ingoldianus</name>
    <dbReference type="NCBI Taxonomy" id="673940"/>
    <lineage>
        <taxon>Eukaryota</taxon>
        <taxon>Fungi</taxon>
        <taxon>Dikarya</taxon>
        <taxon>Ascomycota</taxon>
        <taxon>Pezizomycotina</taxon>
        <taxon>Dothideomycetes</taxon>
        <taxon>Pleosporomycetidae</taxon>
        <taxon>Pleosporales</taxon>
        <taxon>Lindgomycetaceae</taxon>
        <taxon>Lindgomyces</taxon>
    </lineage>
</organism>
<reference evidence="1" key="1">
    <citation type="journal article" date="2020" name="Stud. Mycol.">
        <title>101 Dothideomycetes genomes: a test case for predicting lifestyles and emergence of pathogens.</title>
        <authorList>
            <person name="Haridas S."/>
            <person name="Albert R."/>
            <person name="Binder M."/>
            <person name="Bloem J."/>
            <person name="Labutti K."/>
            <person name="Salamov A."/>
            <person name="Andreopoulos B."/>
            <person name="Baker S."/>
            <person name="Barry K."/>
            <person name="Bills G."/>
            <person name="Bluhm B."/>
            <person name="Cannon C."/>
            <person name="Castanera R."/>
            <person name="Culley D."/>
            <person name="Daum C."/>
            <person name="Ezra D."/>
            <person name="Gonzalez J."/>
            <person name="Henrissat B."/>
            <person name="Kuo A."/>
            <person name="Liang C."/>
            <person name="Lipzen A."/>
            <person name="Lutzoni F."/>
            <person name="Magnuson J."/>
            <person name="Mondo S."/>
            <person name="Nolan M."/>
            <person name="Ohm R."/>
            <person name="Pangilinan J."/>
            <person name="Park H.-J."/>
            <person name="Ramirez L."/>
            <person name="Alfaro M."/>
            <person name="Sun H."/>
            <person name="Tritt A."/>
            <person name="Yoshinaga Y."/>
            <person name="Zwiers L.-H."/>
            <person name="Turgeon B."/>
            <person name="Goodwin S."/>
            <person name="Spatafora J."/>
            <person name="Crous P."/>
            <person name="Grigoriev I."/>
        </authorList>
    </citation>
    <scope>NUCLEOTIDE SEQUENCE</scope>
    <source>
        <strain evidence="1">ATCC 200398</strain>
    </source>
</reference>